<dbReference type="InterPro" id="IPR023451">
    <property type="entry name" value="Thymidate_synth/dCMP_Mease_dom"/>
</dbReference>
<dbReference type="SUPFAM" id="SSF55831">
    <property type="entry name" value="Thymidylate synthase/dCMP hydroxymethylase"/>
    <property type="match status" value="1"/>
</dbReference>
<protein>
    <recommendedName>
        <fullName evidence="3">Thymidylate synthase/dCMP hydroxymethylase domain-containing protein</fullName>
    </recommendedName>
</protein>
<dbReference type="GO" id="GO:0006231">
    <property type="term" value="P:dTMP biosynthetic process"/>
    <property type="evidence" value="ECO:0007669"/>
    <property type="project" value="TreeGrafter"/>
</dbReference>
<keyword evidence="1" id="KW-0489">Methyltransferase</keyword>
<keyword evidence="2" id="KW-0808">Transferase</keyword>
<accession>A0A1F8DPF0</accession>
<evidence type="ECO:0000259" key="3">
    <source>
        <dbReference type="Pfam" id="PF00303"/>
    </source>
</evidence>
<dbReference type="Pfam" id="PF00303">
    <property type="entry name" value="Thymidylat_synt"/>
    <property type="match status" value="1"/>
</dbReference>
<dbReference type="AlphaFoldDB" id="A0A1F8DPF0"/>
<dbReference type="PANTHER" id="PTHR11548">
    <property type="entry name" value="THYMIDYLATE SYNTHASE 1"/>
    <property type="match status" value="1"/>
</dbReference>
<dbReference type="Proteomes" id="UP000182002">
    <property type="component" value="Unassembled WGS sequence"/>
</dbReference>
<dbReference type="InterPro" id="IPR045097">
    <property type="entry name" value="Thymidate_synth/dCMP_Mease"/>
</dbReference>
<proteinExistence type="predicted"/>
<dbReference type="GO" id="GO:0004799">
    <property type="term" value="F:thymidylate synthase activity"/>
    <property type="evidence" value="ECO:0007669"/>
    <property type="project" value="TreeGrafter"/>
</dbReference>
<dbReference type="GO" id="GO:0032259">
    <property type="term" value="P:methylation"/>
    <property type="evidence" value="ECO:0007669"/>
    <property type="project" value="UniProtKB-KW"/>
</dbReference>
<organism evidence="4 5">
    <name type="scientific">Candidatus Wolfebacteria bacterium RBG_13_41_7</name>
    <dbReference type="NCBI Taxonomy" id="1802554"/>
    <lineage>
        <taxon>Bacteria</taxon>
        <taxon>Candidatus Wolfeibacteriota</taxon>
    </lineage>
</organism>
<gene>
    <name evidence="4" type="ORF">A3J77_01685</name>
</gene>
<evidence type="ECO:0000256" key="2">
    <source>
        <dbReference type="ARBA" id="ARBA00022679"/>
    </source>
</evidence>
<dbReference type="GO" id="GO:0005829">
    <property type="term" value="C:cytosol"/>
    <property type="evidence" value="ECO:0007669"/>
    <property type="project" value="TreeGrafter"/>
</dbReference>
<dbReference type="InterPro" id="IPR036926">
    <property type="entry name" value="Thymidate_synth/dCMP_Mease_sf"/>
</dbReference>
<dbReference type="PANTHER" id="PTHR11548:SF1">
    <property type="entry name" value="THYMIDYLATE SYNTHASE 1"/>
    <property type="match status" value="1"/>
</dbReference>
<evidence type="ECO:0000256" key="1">
    <source>
        <dbReference type="ARBA" id="ARBA00022603"/>
    </source>
</evidence>
<name>A0A1F8DPF0_9BACT</name>
<evidence type="ECO:0000313" key="4">
    <source>
        <dbReference type="EMBL" id="OGM89695.1"/>
    </source>
</evidence>
<feature type="domain" description="Thymidylate synthase/dCMP hydroxymethylase" evidence="3">
    <location>
        <begin position="122"/>
        <end position="231"/>
    </location>
</feature>
<reference evidence="4 5" key="1">
    <citation type="journal article" date="2016" name="Nat. Commun.">
        <title>Thousands of microbial genomes shed light on interconnected biogeochemical processes in an aquifer system.</title>
        <authorList>
            <person name="Anantharaman K."/>
            <person name="Brown C.T."/>
            <person name="Hug L.A."/>
            <person name="Sharon I."/>
            <person name="Castelle C.J."/>
            <person name="Probst A.J."/>
            <person name="Thomas B.C."/>
            <person name="Singh A."/>
            <person name="Wilkins M.J."/>
            <person name="Karaoz U."/>
            <person name="Brodie E.L."/>
            <person name="Williams K.H."/>
            <person name="Hubbard S.S."/>
            <person name="Banfield J.F."/>
        </authorList>
    </citation>
    <scope>NUCLEOTIDE SEQUENCE [LARGE SCALE GENOMIC DNA]</scope>
</reference>
<comment type="caution">
    <text evidence="4">The sequence shown here is derived from an EMBL/GenBank/DDBJ whole genome shotgun (WGS) entry which is preliminary data.</text>
</comment>
<dbReference type="EMBL" id="MGIO01000019">
    <property type="protein sequence ID" value="OGM89695.1"/>
    <property type="molecule type" value="Genomic_DNA"/>
</dbReference>
<evidence type="ECO:0000313" key="5">
    <source>
        <dbReference type="Proteomes" id="UP000182002"/>
    </source>
</evidence>
<sequence>MKMINIVARDLPDAWFQCVFSVLDNGFRYIIDQGSYAGDQRLEFDDVRVKITYPEVRPLEPDIPPAYGIPNPVDSGYIKTYFQEKILVGVKDVNEDYVYGERLSGILINRHDGIMDDPMVVGPDQIDAVVEKYKKYGFNTNQTIMEVGRPDDCLLNDPPCLRLIDCRVRYGKLHFFIYFRSWDLWGGFPANLGALQMLKEHMAKEIGVEPGETIAYSKGLHLYKYVWELAQLRCGKMDSGKT</sequence>
<dbReference type="Gene3D" id="3.30.572.10">
    <property type="entry name" value="Thymidylate synthase/dCMP hydroxymethylase domain"/>
    <property type="match status" value="1"/>
</dbReference>